<keyword evidence="4" id="KW-0547">Nucleotide-binding</keyword>
<evidence type="ECO:0000256" key="5">
    <source>
        <dbReference type="ARBA" id="ARBA00022840"/>
    </source>
</evidence>
<comment type="similarity">
    <text evidence="9">Belongs to the ABC transporter superfamily. Drug exporter-1 (DrugE1) (TC 3.A.1.105) family.</text>
</comment>
<sequence>MGAPPQSRTSVGARVPEDATTPPGPEIAVRVSGLSKRFGEVEALRDISFHVPKGSILGILGPNGAGKSTLVSTLGTLITPDSGTASIAGHDLRTDPASVRASISMTGQYAALDETLSGRDNLIFFGRMQGLCRPKARERADYLLERFGLVAAGRRPVQTYSGGMRRRLDIACGLVVRPEVVFLDEPTTGLDPRSRQAVWSLVAALRADGITTLLTTQYLDEADQLADNIILIDRGEVVAEGTAATLKDRVGATYCEVAPADEADAPALRAVLAGLLGPGYRCTVTGSGTVTLTAPERVDTMGQVITAARDAGIALRDVGLRSPSLDDVFLTLTGDTSATGDTR</sequence>
<dbReference type="GO" id="GO:0005886">
    <property type="term" value="C:plasma membrane"/>
    <property type="evidence" value="ECO:0007669"/>
    <property type="project" value="UniProtKB-SubCell"/>
</dbReference>
<dbReference type="InterPro" id="IPR017871">
    <property type="entry name" value="ABC_transporter-like_CS"/>
</dbReference>
<evidence type="ECO:0000256" key="6">
    <source>
        <dbReference type="ARBA" id="ARBA00022967"/>
    </source>
</evidence>
<feature type="region of interest" description="Disordered" evidence="10">
    <location>
        <begin position="1"/>
        <end position="27"/>
    </location>
</feature>
<dbReference type="RefSeq" id="WP_005189924.1">
    <property type="nucleotide sequence ID" value="NZ_CP045804.1"/>
</dbReference>
<dbReference type="FunFam" id="3.40.50.300:FF:000589">
    <property type="entry name" value="ABC transporter, ATP-binding subunit"/>
    <property type="match status" value="1"/>
</dbReference>
<comment type="subcellular location">
    <subcellularLocation>
        <location evidence="1">Cell membrane</location>
        <topology evidence="1">Peripheral membrane protein</topology>
        <orientation evidence="1">Cytoplasmic side</orientation>
    </subcellularLocation>
</comment>
<dbReference type="PANTHER" id="PTHR42711:SF19">
    <property type="entry name" value="DOXORUBICIN RESISTANCE ATP-BINDING PROTEIN DRRA"/>
    <property type="match status" value="1"/>
</dbReference>
<gene>
    <name evidence="11" type="ORF">GII30_13665</name>
</gene>
<keyword evidence="7" id="KW-0472">Membrane</keyword>
<dbReference type="GO" id="GO:0016887">
    <property type="term" value="F:ATP hydrolysis activity"/>
    <property type="evidence" value="ECO:0007669"/>
    <property type="project" value="InterPro"/>
</dbReference>
<keyword evidence="3" id="KW-1003">Cell membrane</keyword>
<dbReference type="InterPro" id="IPR005894">
    <property type="entry name" value="DrrA"/>
</dbReference>
<evidence type="ECO:0000256" key="7">
    <source>
        <dbReference type="ARBA" id="ARBA00023136"/>
    </source>
</evidence>
<keyword evidence="8" id="KW-0046">Antibiotic resistance</keyword>
<dbReference type="GO" id="GO:0046677">
    <property type="term" value="P:response to antibiotic"/>
    <property type="evidence" value="ECO:0007669"/>
    <property type="project" value="UniProtKB-KW"/>
</dbReference>
<dbReference type="PROSITE" id="PS50893">
    <property type="entry name" value="ABC_TRANSPORTER_2"/>
    <property type="match status" value="1"/>
</dbReference>
<evidence type="ECO:0000256" key="3">
    <source>
        <dbReference type="ARBA" id="ARBA00022475"/>
    </source>
</evidence>
<feature type="compositionally biased region" description="Polar residues" evidence="10">
    <location>
        <begin position="1"/>
        <end position="10"/>
    </location>
</feature>
<name>A0A857KLC3_9ACTN</name>
<dbReference type="InterPro" id="IPR027417">
    <property type="entry name" value="P-loop_NTPase"/>
</dbReference>
<dbReference type="SUPFAM" id="SSF52540">
    <property type="entry name" value="P-loop containing nucleoside triphosphate hydrolases"/>
    <property type="match status" value="1"/>
</dbReference>
<accession>A0A857KLC3</accession>
<dbReference type="GO" id="GO:1900753">
    <property type="term" value="P:doxorubicin transport"/>
    <property type="evidence" value="ECO:0007669"/>
    <property type="project" value="InterPro"/>
</dbReference>
<dbReference type="InterPro" id="IPR050763">
    <property type="entry name" value="ABC_transporter_ATP-binding"/>
</dbReference>
<evidence type="ECO:0000256" key="2">
    <source>
        <dbReference type="ARBA" id="ARBA00022448"/>
    </source>
</evidence>
<dbReference type="SMART" id="SM00382">
    <property type="entry name" value="AAA"/>
    <property type="match status" value="1"/>
</dbReference>
<evidence type="ECO:0000256" key="10">
    <source>
        <dbReference type="SAM" id="MobiDB-lite"/>
    </source>
</evidence>
<dbReference type="GO" id="GO:0055085">
    <property type="term" value="P:transmembrane transport"/>
    <property type="evidence" value="ECO:0007669"/>
    <property type="project" value="UniProtKB-ARBA"/>
</dbReference>
<evidence type="ECO:0000256" key="9">
    <source>
        <dbReference type="ARBA" id="ARBA00049985"/>
    </source>
</evidence>
<dbReference type="Pfam" id="PF00005">
    <property type="entry name" value="ABC_tran"/>
    <property type="match status" value="1"/>
</dbReference>
<evidence type="ECO:0000256" key="4">
    <source>
        <dbReference type="ARBA" id="ARBA00022741"/>
    </source>
</evidence>
<dbReference type="PANTHER" id="PTHR42711">
    <property type="entry name" value="ABC TRANSPORTER ATP-BINDING PROTEIN"/>
    <property type="match status" value="1"/>
</dbReference>
<dbReference type="Gene3D" id="3.40.50.300">
    <property type="entry name" value="P-loop containing nucleotide triphosphate hydrolases"/>
    <property type="match status" value="1"/>
</dbReference>
<keyword evidence="5 11" id="KW-0067">ATP-binding</keyword>
<dbReference type="PROSITE" id="PS00211">
    <property type="entry name" value="ABC_TRANSPORTER_1"/>
    <property type="match status" value="1"/>
</dbReference>
<evidence type="ECO:0000256" key="8">
    <source>
        <dbReference type="ARBA" id="ARBA00023251"/>
    </source>
</evidence>
<keyword evidence="6" id="KW-1278">Translocase</keyword>
<evidence type="ECO:0000313" key="11">
    <source>
        <dbReference type="EMBL" id="QHN40057.1"/>
    </source>
</evidence>
<reference evidence="11" key="1">
    <citation type="journal article" date="2021" name="Nat. Microbiol.">
        <title>Cocultivation of an ultrasmall environmental parasitic bacterium with lytic ability against bacteria associated with wastewater foams.</title>
        <authorList>
            <person name="Batinovic S."/>
            <person name="Rose J.J.A."/>
            <person name="Ratcliffe J."/>
            <person name="Seviour R.J."/>
            <person name="Petrovski S."/>
        </authorList>
    </citation>
    <scope>NUCLEOTIDE SEQUENCE</scope>
    <source>
        <strain evidence="11">CON44</strain>
    </source>
</reference>
<keyword evidence="2" id="KW-0813">Transport</keyword>
<dbReference type="GO" id="GO:0005524">
    <property type="term" value="F:ATP binding"/>
    <property type="evidence" value="ECO:0007669"/>
    <property type="project" value="UniProtKB-KW"/>
</dbReference>
<organism evidence="11">
    <name type="scientific">Gordonia amarae</name>
    <dbReference type="NCBI Taxonomy" id="36821"/>
    <lineage>
        <taxon>Bacteria</taxon>
        <taxon>Bacillati</taxon>
        <taxon>Actinomycetota</taxon>
        <taxon>Actinomycetes</taxon>
        <taxon>Mycobacteriales</taxon>
        <taxon>Gordoniaceae</taxon>
        <taxon>Gordonia</taxon>
    </lineage>
</organism>
<dbReference type="InterPro" id="IPR003439">
    <property type="entry name" value="ABC_transporter-like_ATP-bd"/>
</dbReference>
<dbReference type="InterPro" id="IPR003593">
    <property type="entry name" value="AAA+_ATPase"/>
</dbReference>
<evidence type="ECO:0000256" key="1">
    <source>
        <dbReference type="ARBA" id="ARBA00004413"/>
    </source>
</evidence>
<dbReference type="GO" id="GO:0043215">
    <property type="term" value="P:daunorubicin transport"/>
    <property type="evidence" value="ECO:0007669"/>
    <property type="project" value="InterPro"/>
</dbReference>
<protein>
    <submittedName>
        <fullName evidence="11">Daunorubicin/doxorubicin resistance ABC transporter ATP-binding protein DrrA</fullName>
    </submittedName>
</protein>
<dbReference type="AlphaFoldDB" id="A0A857KLC3"/>
<dbReference type="EMBL" id="CP045810">
    <property type="protein sequence ID" value="QHN40057.1"/>
    <property type="molecule type" value="Genomic_DNA"/>
</dbReference>
<proteinExistence type="inferred from homology"/>
<dbReference type="NCBIfam" id="TIGR01188">
    <property type="entry name" value="drrA"/>
    <property type="match status" value="1"/>
</dbReference>